<dbReference type="Proteomes" id="UP001178508">
    <property type="component" value="Chromosome 20"/>
</dbReference>
<dbReference type="EMBL" id="OY660883">
    <property type="protein sequence ID" value="CAJ1081691.1"/>
    <property type="molecule type" value="Genomic_DNA"/>
</dbReference>
<gene>
    <name evidence="2" type="ORF">XNOV1_A041142</name>
</gene>
<evidence type="ECO:0000313" key="2">
    <source>
        <dbReference type="EMBL" id="CAJ1081691.1"/>
    </source>
</evidence>
<feature type="region of interest" description="Disordered" evidence="1">
    <location>
        <begin position="37"/>
        <end position="68"/>
    </location>
</feature>
<sequence>MAPCGETDAAMTDKSVLTPGSLRAVYSGWSPFSSVHLEERGGSGSSSGGDNFSKMSTDGAPDTGLCSRPLQDTLWQFSARGACERQSWRGCRMSSTPHTHPSERDTNACTAGTPSKPEKKR</sequence>
<evidence type="ECO:0000313" key="3">
    <source>
        <dbReference type="Proteomes" id="UP001178508"/>
    </source>
</evidence>
<accession>A0AAV1H9J6</accession>
<keyword evidence="3" id="KW-1185">Reference proteome</keyword>
<evidence type="ECO:0000256" key="1">
    <source>
        <dbReference type="SAM" id="MobiDB-lite"/>
    </source>
</evidence>
<name>A0AAV1H9J6_XYRNO</name>
<dbReference type="AlphaFoldDB" id="A0AAV1H9J6"/>
<organism evidence="2 3">
    <name type="scientific">Xyrichtys novacula</name>
    <name type="common">Pearly razorfish</name>
    <name type="synonym">Hemipteronotus novacula</name>
    <dbReference type="NCBI Taxonomy" id="13765"/>
    <lineage>
        <taxon>Eukaryota</taxon>
        <taxon>Metazoa</taxon>
        <taxon>Chordata</taxon>
        <taxon>Craniata</taxon>
        <taxon>Vertebrata</taxon>
        <taxon>Euteleostomi</taxon>
        <taxon>Actinopterygii</taxon>
        <taxon>Neopterygii</taxon>
        <taxon>Teleostei</taxon>
        <taxon>Neoteleostei</taxon>
        <taxon>Acanthomorphata</taxon>
        <taxon>Eupercaria</taxon>
        <taxon>Labriformes</taxon>
        <taxon>Labridae</taxon>
        <taxon>Xyrichtys</taxon>
    </lineage>
</organism>
<feature type="region of interest" description="Disordered" evidence="1">
    <location>
        <begin position="84"/>
        <end position="121"/>
    </location>
</feature>
<protein>
    <submittedName>
        <fullName evidence="2">Uncharacterized protein</fullName>
    </submittedName>
</protein>
<proteinExistence type="predicted"/>
<reference evidence="2" key="1">
    <citation type="submission" date="2023-08" db="EMBL/GenBank/DDBJ databases">
        <authorList>
            <person name="Alioto T."/>
            <person name="Alioto T."/>
            <person name="Gomez Garrido J."/>
        </authorList>
    </citation>
    <scope>NUCLEOTIDE SEQUENCE</scope>
</reference>